<dbReference type="Proteomes" id="UP000016183">
    <property type="component" value="Unassembled WGS sequence"/>
</dbReference>
<dbReference type="AlphaFoldDB" id="M2ARA1"/>
<dbReference type="HOGENOM" id="CLU_2144761_0_0_12"/>
<name>M2ARA1_TREDN</name>
<gene>
    <name evidence="1" type="ORF">HMPREF9733_02695</name>
</gene>
<proteinExistence type="predicted"/>
<dbReference type="EMBL" id="AGDZ01000039">
    <property type="protein sequence ID" value="EMB19595.1"/>
    <property type="molecule type" value="Genomic_DNA"/>
</dbReference>
<accession>M2ARA1</accession>
<comment type="caution">
    <text evidence="1">The sequence shown here is derived from an EMBL/GenBank/DDBJ whole genome shotgun (WGS) entry which is preliminary data.</text>
</comment>
<dbReference type="OrthoDB" id="9964318at2"/>
<organism evidence="1 2">
    <name type="scientific">Treponema denticola SP33</name>
    <dbReference type="NCBI Taxonomy" id="999437"/>
    <lineage>
        <taxon>Bacteria</taxon>
        <taxon>Pseudomonadati</taxon>
        <taxon>Spirochaetota</taxon>
        <taxon>Spirochaetia</taxon>
        <taxon>Spirochaetales</taxon>
        <taxon>Treponemataceae</taxon>
        <taxon>Treponema</taxon>
    </lineage>
</organism>
<dbReference type="Pfam" id="PF09956">
    <property type="entry name" value="Phage_cement_2"/>
    <property type="match status" value="1"/>
</dbReference>
<dbReference type="PATRIC" id="fig|999437.3.peg.2773"/>
<sequence length="114" mass="12216">MVYEHKLRSTIKTVPVSAVTVPTGHALDKHGIVFVGDRAGIAFDKISDTEVSVNFDTETDFSTTLFDETALPKVGEKIYVAAADGKLTKTSAGNKLVGFYWGKSGNSVIFSLGM</sequence>
<evidence type="ECO:0000313" key="2">
    <source>
        <dbReference type="Proteomes" id="UP000016183"/>
    </source>
</evidence>
<dbReference type="InterPro" id="IPR011231">
    <property type="entry name" value="Phage_VT1-Sakai_H0018"/>
</dbReference>
<protein>
    <recommendedName>
        <fullName evidence="3">DUF2190 domain-containing protein</fullName>
    </recommendedName>
</protein>
<evidence type="ECO:0008006" key="3">
    <source>
        <dbReference type="Google" id="ProtNLM"/>
    </source>
</evidence>
<dbReference type="RefSeq" id="WP_010697694.1">
    <property type="nucleotide sequence ID" value="NZ_KB442455.1"/>
</dbReference>
<reference evidence="1 2" key="1">
    <citation type="submission" date="2012-01" db="EMBL/GenBank/DDBJ databases">
        <title>The Genome Sequence of Treponema denticola SP33.</title>
        <authorList>
            <consortium name="The Broad Institute Genome Sequencing Platform"/>
            <person name="Earl A."/>
            <person name="Ward D."/>
            <person name="Feldgarden M."/>
            <person name="Gevers D."/>
            <person name="Blanton J.M."/>
            <person name="Fenno C.J."/>
            <person name="Baranova O.V."/>
            <person name="Mathney J."/>
            <person name="Dewhirst F.E."/>
            <person name="Izard J."/>
            <person name="Young S.K."/>
            <person name="Zeng Q."/>
            <person name="Gargeya S."/>
            <person name="Fitzgerald M."/>
            <person name="Haas B."/>
            <person name="Abouelleil A."/>
            <person name="Alvarado L."/>
            <person name="Arachchi H.M."/>
            <person name="Berlin A."/>
            <person name="Chapman S.B."/>
            <person name="Gearin G."/>
            <person name="Goldberg J."/>
            <person name="Griggs A."/>
            <person name="Gujja S."/>
            <person name="Hansen M."/>
            <person name="Heiman D."/>
            <person name="Howarth C."/>
            <person name="Larimer J."/>
            <person name="Lui A."/>
            <person name="MacDonald P.J.P."/>
            <person name="McCowen C."/>
            <person name="Montmayeur A."/>
            <person name="Murphy C."/>
            <person name="Neiman D."/>
            <person name="Pearson M."/>
            <person name="Priest M."/>
            <person name="Roberts A."/>
            <person name="Saif S."/>
            <person name="Shea T."/>
            <person name="Sisk P."/>
            <person name="Stolte C."/>
            <person name="Sykes S."/>
            <person name="Wortman J."/>
            <person name="Nusbaum C."/>
            <person name="Birren B."/>
        </authorList>
    </citation>
    <scope>NUCLEOTIDE SEQUENCE [LARGE SCALE GENOMIC DNA]</scope>
    <source>
        <strain evidence="1 2">SP33</strain>
    </source>
</reference>
<evidence type="ECO:0000313" key="1">
    <source>
        <dbReference type="EMBL" id="EMB19595.1"/>
    </source>
</evidence>